<sequence length="113" mass="12705">MYDKLVLPWDVMPPITAFSSSDFVRYEWDRDGILSNGSTFFGQSDETSLDELERGLATSSMVTRWRNANPDLAGTDKDCVRDTMKKLKEALNGQETFIQGSGTVLLLFKKQSS</sequence>
<dbReference type="Proteomes" id="UP000663832">
    <property type="component" value="Unassembled WGS sequence"/>
</dbReference>
<dbReference type="EMBL" id="CAJNOI010000012">
    <property type="protein sequence ID" value="CAF0793457.1"/>
    <property type="molecule type" value="Genomic_DNA"/>
</dbReference>
<dbReference type="EMBL" id="CAJNOM010000006">
    <property type="protein sequence ID" value="CAF0758150.1"/>
    <property type="molecule type" value="Genomic_DNA"/>
</dbReference>
<keyword evidence="3" id="KW-1185">Reference proteome</keyword>
<comment type="caution">
    <text evidence="1">The sequence shown here is derived from an EMBL/GenBank/DDBJ whole genome shotgun (WGS) entry which is preliminary data.</text>
</comment>
<evidence type="ECO:0000313" key="3">
    <source>
        <dbReference type="Proteomes" id="UP000663832"/>
    </source>
</evidence>
<evidence type="ECO:0000313" key="1">
    <source>
        <dbReference type="EMBL" id="CAF0758150.1"/>
    </source>
</evidence>
<dbReference type="AlphaFoldDB" id="A0A813PV51"/>
<dbReference type="OrthoDB" id="10027013at2759"/>
<protein>
    <submittedName>
        <fullName evidence="1">Uncharacterized protein</fullName>
    </submittedName>
</protein>
<reference evidence="1" key="1">
    <citation type="submission" date="2021-02" db="EMBL/GenBank/DDBJ databases">
        <authorList>
            <person name="Nowell W R."/>
        </authorList>
    </citation>
    <scope>NUCLEOTIDE SEQUENCE</scope>
</reference>
<organism evidence="1 3">
    <name type="scientific">Adineta steineri</name>
    <dbReference type="NCBI Taxonomy" id="433720"/>
    <lineage>
        <taxon>Eukaryota</taxon>
        <taxon>Metazoa</taxon>
        <taxon>Spiralia</taxon>
        <taxon>Gnathifera</taxon>
        <taxon>Rotifera</taxon>
        <taxon>Eurotatoria</taxon>
        <taxon>Bdelloidea</taxon>
        <taxon>Adinetida</taxon>
        <taxon>Adinetidae</taxon>
        <taxon>Adineta</taxon>
    </lineage>
</organism>
<gene>
    <name evidence="2" type="ORF">BJG266_LOCUS4800</name>
    <name evidence="1" type="ORF">QVE165_LOCUS1894</name>
</gene>
<name>A0A813PV51_9BILA</name>
<proteinExistence type="predicted"/>
<evidence type="ECO:0000313" key="2">
    <source>
        <dbReference type="EMBL" id="CAF0793457.1"/>
    </source>
</evidence>
<accession>A0A813PV51</accession>
<dbReference type="Proteomes" id="UP000663877">
    <property type="component" value="Unassembled WGS sequence"/>
</dbReference>